<reference evidence="2" key="1">
    <citation type="submission" date="2020-11" db="EMBL/GenBank/DDBJ databases">
        <title>Nocardioides sp. CBS4Y-1, whole genome shotgun sequence.</title>
        <authorList>
            <person name="Tuo L."/>
        </authorList>
    </citation>
    <scope>NUCLEOTIDE SEQUENCE</scope>
    <source>
        <strain evidence="2">CBS4Y-1</strain>
    </source>
</reference>
<sequence length="97" mass="10469">MARTRAAQVVWIVCVVCALVLALGALLIAIDANRDNGLVSFVLSTADKVDLGVFSRKEGIRQFDGSNADLKNALFNWGLGAIVYLVAGRILDRLIRP</sequence>
<protein>
    <submittedName>
        <fullName evidence="2">Uncharacterized protein</fullName>
    </submittedName>
</protein>
<keyword evidence="3" id="KW-1185">Reference proteome</keyword>
<feature type="transmembrane region" description="Helical" evidence="1">
    <location>
        <begin position="74"/>
        <end position="91"/>
    </location>
</feature>
<evidence type="ECO:0000313" key="3">
    <source>
        <dbReference type="Proteomes" id="UP000656804"/>
    </source>
</evidence>
<accession>A0A930Y7G0</accession>
<feature type="transmembrane region" description="Helical" evidence="1">
    <location>
        <begin position="9"/>
        <end position="30"/>
    </location>
</feature>
<keyword evidence="1" id="KW-1133">Transmembrane helix</keyword>
<keyword evidence="1" id="KW-0472">Membrane</keyword>
<keyword evidence="1" id="KW-0812">Transmembrane</keyword>
<dbReference type="EMBL" id="JADIVZ010000003">
    <property type="protein sequence ID" value="MBF4161961.1"/>
    <property type="molecule type" value="Genomic_DNA"/>
</dbReference>
<organism evidence="2 3">
    <name type="scientific">Nocardioides acrostichi</name>
    <dbReference type="NCBI Taxonomy" id="2784339"/>
    <lineage>
        <taxon>Bacteria</taxon>
        <taxon>Bacillati</taxon>
        <taxon>Actinomycetota</taxon>
        <taxon>Actinomycetes</taxon>
        <taxon>Propionibacteriales</taxon>
        <taxon>Nocardioidaceae</taxon>
        <taxon>Nocardioides</taxon>
    </lineage>
</organism>
<comment type="caution">
    <text evidence="2">The sequence shown here is derived from an EMBL/GenBank/DDBJ whole genome shotgun (WGS) entry which is preliminary data.</text>
</comment>
<proteinExistence type="predicted"/>
<dbReference type="AlphaFoldDB" id="A0A930Y7G0"/>
<gene>
    <name evidence="2" type="ORF">ISG29_09675</name>
</gene>
<name>A0A930Y7G0_9ACTN</name>
<evidence type="ECO:0000313" key="2">
    <source>
        <dbReference type="EMBL" id="MBF4161961.1"/>
    </source>
</evidence>
<dbReference type="Proteomes" id="UP000656804">
    <property type="component" value="Unassembled WGS sequence"/>
</dbReference>
<evidence type="ECO:0000256" key="1">
    <source>
        <dbReference type="SAM" id="Phobius"/>
    </source>
</evidence>